<dbReference type="AlphaFoldDB" id="A0A840TP29"/>
<dbReference type="PANTHER" id="PTHR43606">
    <property type="entry name" value="PHOSPHATASE, PUTATIVE (AFU_ORTHOLOGUE AFUA_6G08710)-RELATED"/>
    <property type="match status" value="1"/>
</dbReference>
<comment type="caution">
    <text evidence="2">The sequence shown here is derived from an EMBL/GenBank/DDBJ whole genome shotgun (WGS) entry which is preliminary data.</text>
</comment>
<dbReference type="PANTHER" id="PTHR43606:SF1">
    <property type="entry name" value="PHOD-LIKE PHOSPHATASE METALLOPHOSPHATASE DOMAIN-CONTAINING PROTEIN"/>
    <property type="match status" value="1"/>
</dbReference>
<gene>
    <name evidence="2" type="ORF">HNQ92_003648</name>
</gene>
<dbReference type="InterPro" id="IPR038607">
    <property type="entry name" value="PhoD-like_sf"/>
</dbReference>
<dbReference type="Pfam" id="PF09423">
    <property type="entry name" value="PhoD"/>
    <property type="match status" value="1"/>
</dbReference>
<evidence type="ECO:0000313" key="2">
    <source>
        <dbReference type="EMBL" id="MBB5285491.1"/>
    </source>
</evidence>
<name>A0A840TP29_9BACT</name>
<keyword evidence="3" id="KW-1185">Reference proteome</keyword>
<organism evidence="2 3">
    <name type="scientific">Rhabdobacter roseus</name>
    <dbReference type="NCBI Taxonomy" id="1655419"/>
    <lineage>
        <taxon>Bacteria</taxon>
        <taxon>Pseudomonadati</taxon>
        <taxon>Bacteroidota</taxon>
        <taxon>Cytophagia</taxon>
        <taxon>Cytophagales</taxon>
        <taxon>Cytophagaceae</taxon>
        <taxon>Rhabdobacter</taxon>
    </lineage>
</organism>
<dbReference type="EC" id="3.1.3.1" evidence="2"/>
<evidence type="ECO:0000313" key="3">
    <source>
        <dbReference type="Proteomes" id="UP000557307"/>
    </source>
</evidence>
<dbReference type="InterPro" id="IPR029052">
    <property type="entry name" value="Metallo-depent_PP-like"/>
</dbReference>
<dbReference type="Gene3D" id="3.60.21.70">
    <property type="entry name" value="PhoD-like phosphatase"/>
    <property type="match status" value="1"/>
</dbReference>
<sequence length="488" mass="56033">MNKDSRRSFFKKSGLSLVSFSLLDLRTRFFWPQGRKSKGVPAAIYFTTGCKVAEVTSHSAVLWTRLCAQEKPNPITHKRVETVFRHPIDFDEHQPVQYMDGAVKGVAGWVRATLTARESTLRSDWFPALPEHDFTVQIPFSTLQPATTYQIKWEAKPTEDGLIFVNTGTFQTAPEAHTEKAVQLVTSTCQYFWSYDDDQRGFKTYDSMRRLNPDFFVHTGDYVYYDKPGPLATTPEKARHQWHAMDSWPSLVDFYKSTPAYLLKDDHDLLRDDAYPSSAAYGELTFQDGLKIWRENAPLQGTPYRTFRWGQDLQLWLVEGREFRSPNTLPDSPDKTIWGSAQKQWFTRSVEASDATFKILFSPTPVVGPDRDKKTDNHANKAFQSEGTWLRNYLSRQKNMFVVNGDRHWQYVSVDKPTGLLEFGSGPVSDAHAQGWNPDEVREEHRFLRVKGGFLGIQVAREGPKPRITFTHYDVDGKPVHEESRVAE</sequence>
<proteinExistence type="predicted"/>
<dbReference type="SUPFAM" id="SSF56300">
    <property type="entry name" value="Metallo-dependent phosphatases"/>
    <property type="match status" value="1"/>
</dbReference>
<dbReference type="InterPro" id="IPR052900">
    <property type="entry name" value="Phospholipid_Metab_Enz"/>
</dbReference>
<reference evidence="2 3" key="1">
    <citation type="submission" date="2020-08" db="EMBL/GenBank/DDBJ databases">
        <title>Genomic Encyclopedia of Type Strains, Phase IV (KMG-IV): sequencing the most valuable type-strain genomes for metagenomic binning, comparative biology and taxonomic classification.</title>
        <authorList>
            <person name="Goeker M."/>
        </authorList>
    </citation>
    <scope>NUCLEOTIDE SEQUENCE [LARGE SCALE GENOMIC DNA]</scope>
    <source>
        <strain evidence="2 3">DSM 105074</strain>
    </source>
</reference>
<accession>A0A840TP29</accession>
<keyword evidence="2" id="KW-0378">Hydrolase</keyword>
<feature type="domain" description="PhoD-like phosphatase metallophosphatase" evidence="1">
    <location>
        <begin position="186"/>
        <end position="434"/>
    </location>
</feature>
<dbReference type="GO" id="GO:0004035">
    <property type="term" value="F:alkaline phosphatase activity"/>
    <property type="evidence" value="ECO:0007669"/>
    <property type="project" value="UniProtKB-EC"/>
</dbReference>
<dbReference type="Proteomes" id="UP000557307">
    <property type="component" value="Unassembled WGS sequence"/>
</dbReference>
<dbReference type="RefSeq" id="WP_184175687.1">
    <property type="nucleotide sequence ID" value="NZ_JACHGF010000005.1"/>
</dbReference>
<dbReference type="InterPro" id="IPR018946">
    <property type="entry name" value="PhoD-like_MPP"/>
</dbReference>
<dbReference type="EMBL" id="JACHGF010000005">
    <property type="protein sequence ID" value="MBB5285491.1"/>
    <property type="molecule type" value="Genomic_DNA"/>
</dbReference>
<evidence type="ECO:0000259" key="1">
    <source>
        <dbReference type="Pfam" id="PF09423"/>
    </source>
</evidence>
<dbReference type="Gene3D" id="2.60.40.380">
    <property type="entry name" value="Purple acid phosphatase-like, N-terminal"/>
    <property type="match status" value="1"/>
</dbReference>
<protein>
    <submittedName>
        <fullName evidence="2">Alkaline phosphatase D</fullName>
        <ecNumber evidence="2">3.1.3.1</ecNumber>
    </submittedName>
</protein>